<dbReference type="PROSITE" id="PS51886">
    <property type="entry name" value="TLDC"/>
    <property type="match status" value="1"/>
</dbReference>
<feature type="region of interest" description="Disordered" evidence="3">
    <location>
        <begin position="1153"/>
        <end position="1177"/>
    </location>
</feature>
<dbReference type="SMART" id="SM00502">
    <property type="entry name" value="BBC"/>
    <property type="match status" value="1"/>
</dbReference>
<proteinExistence type="inferred from homology"/>
<dbReference type="Gene3D" id="3.90.70.80">
    <property type="match status" value="1"/>
</dbReference>
<evidence type="ECO:0000256" key="2">
    <source>
        <dbReference type="SAM" id="Coils"/>
    </source>
</evidence>
<keyword evidence="1 4" id="KW-0347">Helicase</keyword>
<keyword evidence="1" id="KW-0233">DNA recombination</keyword>
<dbReference type="PROSITE" id="PS50802">
    <property type="entry name" value="OTU"/>
    <property type="match status" value="1"/>
</dbReference>
<comment type="cofactor">
    <cofactor evidence="1">
        <name>Mg(2+)</name>
        <dbReference type="ChEBI" id="CHEBI:18420"/>
    </cofactor>
</comment>
<gene>
    <name evidence="4" type="ORF">PACLA_8A089182</name>
</gene>
<dbReference type="Gene3D" id="3.30.160.60">
    <property type="entry name" value="Classic Zinc Finger"/>
    <property type="match status" value="1"/>
</dbReference>
<dbReference type="GO" id="GO:0006310">
    <property type="term" value="P:DNA recombination"/>
    <property type="evidence" value="ECO:0007669"/>
    <property type="project" value="UniProtKB-KW"/>
</dbReference>
<dbReference type="GO" id="GO:0008270">
    <property type="term" value="F:zinc ion binding"/>
    <property type="evidence" value="ECO:0007669"/>
    <property type="project" value="InterPro"/>
</dbReference>
<keyword evidence="1" id="KW-0547">Nucleotide-binding</keyword>
<sequence>MAIEKKAKASVACSRCQDPAINHCASCEIFMCKKCSESHDSWIVIMKLSHNVLSVQELSNPKSQVKMRNKPLYCIKHKDEVLKYYCETCKELSCVDCVILNHQKQNHSCVAVSELTQKQRQTLQSSCTTLGEKLAEGKEALNNICEVMKSLEKNAKTAKDQIKEQKENILKIVAEKLDERAKIMNEEVDKVYGELHSELSKQHDEMKDYLDKVQASVSLPRNLLKRGSIEEILSSQKLIDEKIEKLRNERPESMAAVNDGGIQYVPDDIHNINVDEIVVRLGYVEGGDPYVSRNLRKSSSILNGEVAFMKQLVKWLGHKCKWNLCYRGSRDGCSARDFHRYCDNKGPTVVLAKANDCIFGGYTDQNWESGHYAWRRSNSSFLFSLRNKENLAPFIANIKQAILNDQAKNMLAEKQANTYNIVHLYLHVVADRLLCLKRIILAMKKRKNRSFLKHYFARNVPKSSILNKIASKQSLCNMFYSQNIAGNIANEQYHISQRALMLSGDIELNPGPVQNNSPTRLSSNVVLQQRLRRFQLRPFDVGGDGDGFFRAVSHQVYANPERHFEVRAAGIAYMRDNPERFIESNTEISWLEYLNNMSMQGTWGDAMIIQAVADQLELKITIAETHERFCEYSIIQPVSSTQQLTHVYFGHIDEHHYVSTLPCTSMSGFSEISTQSSQSKQTRTQYISKYMKQKRANETQSPEAREKRRVYAKEYRKRKQARIYEAILEMKQSSACDDDEHWSEDEAEIPAGITDTMLTSPEFVTDNERQHILNVAPEKLQMKILLGQSQVALRKCQRNSNTITAGQLKQLGALDNMIHQDKGFKFLRAVRGSTPYFQKATKDIFAMIRQLGSASLFCSFSSAETQWIHLLRILGKLVDNKTYTDTELENLNWEEKSRLIQSDPVTCARHFDYQVHKFLQNFLLSNAAPLGKIADWFYRVEYQQRGSPHIHMLIWLENAPTFREYSDRDVVSFIDTIITCEKPTENPDLLALVNRQVHRHSHTCRKKSKSVCRLNNPQPPMSCFAWRANMDIQFVLDVYACAIYIVSYISKAQKGMSELLRTVCEEAKRGNSTIVFINTSPPEDRVQLLKPLQEINDLEDDFDEIYASGLIKRYTKRPSKLENVSLADWAAWYDSTDKPYIKPSRELDIDNYSHETNLSDNDDNNEEEESEQKKEVDSEKHYRELIMLFTSWRDEITDLLGNCASYQEHYFQVKNTVDEQMKCYAMSSDHEDLNAIQDQLNNVEDNDENYDLIAPGTQNIERQDENEGAQDLHPEFNETYDLSGDLGIPSAASNTEQLMLHEEQDDVYRGIVQKLNREQKEFFFHVLHLIKTSDNPFYCFLSGGAGVGKSHLTKCLYQAALKYYNTRAGDDFHQVKILMLAPTGKAAYNISKNYKHLDSSRLITLRCQLGGLKLIFLDEISMVSSAMFNVQINNRLKDIKGSKDDFGGVSMVVIGDLFQLEPVMDRYIFKNLDNSEYAVLAPNKWQDNFNMFELEEIMRQRESKVFAEILNRLREGKHTKDDILKLKERLIKENSIQDPMDVPHLFIQNKKVNEFNERVHNAATGEKFSIKVIDSVIGANSAQLRDKILSQIPDDPRKTKQIASNLQLSVGERTEIALNVRTDDGITNDAGNVVKKIQLNQIDRPSGIIWVQFDHSDVDEKTRHENIRLYVHGI</sequence>
<dbReference type="GO" id="GO:0016787">
    <property type="term" value="F:hydrolase activity"/>
    <property type="evidence" value="ECO:0007669"/>
    <property type="project" value="UniProtKB-KW"/>
</dbReference>
<dbReference type="InterPro" id="IPR025476">
    <property type="entry name" value="Helitron_helicase-like"/>
</dbReference>
<protein>
    <recommendedName>
        <fullName evidence="1">ATP-dependent DNA helicase</fullName>
        <ecNumber evidence="1">5.6.2.3</ecNumber>
    </recommendedName>
</protein>
<dbReference type="SUPFAM" id="SSF54001">
    <property type="entry name" value="Cysteine proteinases"/>
    <property type="match status" value="1"/>
</dbReference>
<keyword evidence="2" id="KW-0175">Coiled coil</keyword>
<dbReference type="SMART" id="SM00336">
    <property type="entry name" value="BBOX"/>
    <property type="match status" value="2"/>
</dbReference>
<dbReference type="InterPro" id="IPR027417">
    <property type="entry name" value="P-loop_NTPase"/>
</dbReference>
<dbReference type="Pfam" id="PF00643">
    <property type="entry name" value="zf-B_box"/>
    <property type="match status" value="1"/>
</dbReference>
<dbReference type="PANTHER" id="PTHR47642">
    <property type="entry name" value="ATP-DEPENDENT DNA HELICASE"/>
    <property type="match status" value="1"/>
</dbReference>
<comment type="similarity">
    <text evidence="1">Belongs to the helicase family.</text>
</comment>
<dbReference type="SMART" id="SM00584">
    <property type="entry name" value="TLDc"/>
    <property type="match status" value="1"/>
</dbReference>
<keyword evidence="1" id="KW-0234">DNA repair</keyword>
<dbReference type="Pfam" id="PF07534">
    <property type="entry name" value="TLD"/>
    <property type="match status" value="1"/>
</dbReference>
<dbReference type="PANTHER" id="PTHR47642:SF5">
    <property type="entry name" value="ATP-DEPENDENT DNA HELICASE"/>
    <property type="match status" value="1"/>
</dbReference>
<dbReference type="CDD" id="cd22758">
    <property type="entry name" value="OTU_232R-like"/>
    <property type="match status" value="1"/>
</dbReference>
<dbReference type="Pfam" id="PF05970">
    <property type="entry name" value="PIF1"/>
    <property type="match status" value="1"/>
</dbReference>
<keyword evidence="1" id="KW-0227">DNA damage</keyword>
<feature type="non-terminal residue" evidence="4">
    <location>
        <position position="1674"/>
    </location>
</feature>
<dbReference type="GO" id="GO:0000723">
    <property type="term" value="P:telomere maintenance"/>
    <property type="evidence" value="ECO:0007669"/>
    <property type="project" value="InterPro"/>
</dbReference>
<organism evidence="4 5">
    <name type="scientific">Paramuricea clavata</name>
    <name type="common">Red gorgonian</name>
    <name type="synonym">Violescent sea-whip</name>
    <dbReference type="NCBI Taxonomy" id="317549"/>
    <lineage>
        <taxon>Eukaryota</taxon>
        <taxon>Metazoa</taxon>
        <taxon>Cnidaria</taxon>
        <taxon>Anthozoa</taxon>
        <taxon>Octocorallia</taxon>
        <taxon>Malacalcyonacea</taxon>
        <taxon>Plexauridae</taxon>
        <taxon>Paramuricea</taxon>
    </lineage>
</organism>
<evidence type="ECO:0000256" key="1">
    <source>
        <dbReference type="RuleBase" id="RU363044"/>
    </source>
</evidence>
<dbReference type="InterPro" id="IPR003649">
    <property type="entry name" value="Bbox_C"/>
</dbReference>
<dbReference type="Gene3D" id="3.40.50.300">
    <property type="entry name" value="P-loop containing nucleotide triphosphate hydrolases"/>
    <property type="match status" value="1"/>
</dbReference>
<dbReference type="InterPro" id="IPR003323">
    <property type="entry name" value="OTU_dom"/>
</dbReference>
<evidence type="ECO:0000256" key="3">
    <source>
        <dbReference type="SAM" id="MobiDB-lite"/>
    </source>
</evidence>
<dbReference type="InterPro" id="IPR051055">
    <property type="entry name" value="PIF1_helicase"/>
</dbReference>
<name>A0A7D9JEG5_PARCT</name>
<dbReference type="GO" id="GO:0006281">
    <property type="term" value="P:DNA repair"/>
    <property type="evidence" value="ECO:0007669"/>
    <property type="project" value="UniProtKB-KW"/>
</dbReference>
<keyword evidence="1" id="KW-0067">ATP-binding</keyword>
<comment type="caution">
    <text evidence="4">The sequence shown here is derived from an EMBL/GenBank/DDBJ whole genome shotgun (WGS) entry which is preliminary data.</text>
</comment>
<dbReference type="InterPro" id="IPR006571">
    <property type="entry name" value="TLDc_dom"/>
</dbReference>
<comment type="catalytic activity">
    <reaction evidence="1">
        <text>ATP + H2O = ADP + phosphate + H(+)</text>
        <dbReference type="Rhea" id="RHEA:13065"/>
        <dbReference type="ChEBI" id="CHEBI:15377"/>
        <dbReference type="ChEBI" id="CHEBI:15378"/>
        <dbReference type="ChEBI" id="CHEBI:30616"/>
        <dbReference type="ChEBI" id="CHEBI:43474"/>
        <dbReference type="ChEBI" id="CHEBI:456216"/>
        <dbReference type="EC" id="5.6.2.3"/>
    </reaction>
</comment>
<dbReference type="OrthoDB" id="6046813at2759"/>
<feature type="coiled-coil region" evidence="2">
    <location>
        <begin position="134"/>
        <end position="194"/>
    </location>
</feature>
<dbReference type="EC" id="5.6.2.3" evidence="1"/>
<keyword evidence="5" id="KW-1185">Reference proteome</keyword>
<keyword evidence="1" id="KW-0378">Hydrolase</keyword>
<dbReference type="InterPro" id="IPR010285">
    <property type="entry name" value="DNA_helicase_pif1-like_DEAD"/>
</dbReference>
<dbReference type="PROSITE" id="PS50119">
    <property type="entry name" value="ZF_BBOX"/>
    <property type="match status" value="2"/>
</dbReference>
<dbReference type="GO" id="GO:0005524">
    <property type="term" value="F:ATP binding"/>
    <property type="evidence" value="ECO:0007669"/>
    <property type="project" value="UniProtKB-KW"/>
</dbReference>
<dbReference type="Pfam" id="PF02338">
    <property type="entry name" value="OTU"/>
    <property type="match status" value="1"/>
</dbReference>
<evidence type="ECO:0000313" key="4">
    <source>
        <dbReference type="EMBL" id="CAB4027849.1"/>
    </source>
</evidence>
<dbReference type="InterPro" id="IPR000315">
    <property type="entry name" value="Znf_B-box"/>
</dbReference>
<dbReference type="SUPFAM" id="SSF52540">
    <property type="entry name" value="P-loop containing nucleoside triphosphate hydrolases"/>
    <property type="match status" value="1"/>
</dbReference>
<evidence type="ECO:0000313" key="5">
    <source>
        <dbReference type="Proteomes" id="UP001152795"/>
    </source>
</evidence>
<dbReference type="InterPro" id="IPR038765">
    <property type="entry name" value="Papain-like_cys_pep_sf"/>
</dbReference>
<accession>A0A7D9JEG5</accession>
<feature type="compositionally biased region" description="Acidic residues" evidence="3">
    <location>
        <begin position="1160"/>
        <end position="1170"/>
    </location>
</feature>
<dbReference type="SUPFAM" id="SSF57845">
    <property type="entry name" value="B-box zinc-binding domain"/>
    <property type="match status" value="1"/>
</dbReference>
<dbReference type="EMBL" id="CACRXK020015063">
    <property type="protein sequence ID" value="CAB4027849.1"/>
    <property type="molecule type" value="Genomic_DNA"/>
</dbReference>
<dbReference type="Pfam" id="PF14214">
    <property type="entry name" value="Helitron_like_N"/>
    <property type="match status" value="1"/>
</dbReference>
<dbReference type="GO" id="GO:0043139">
    <property type="term" value="F:5'-3' DNA helicase activity"/>
    <property type="evidence" value="ECO:0007669"/>
    <property type="project" value="UniProtKB-EC"/>
</dbReference>
<dbReference type="Proteomes" id="UP001152795">
    <property type="component" value="Unassembled WGS sequence"/>
</dbReference>
<reference evidence="4" key="1">
    <citation type="submission" date="2020-04" db="EMBL/GenBank/DDBJ databases">
        <authorList>
            <person name="Alioto T."/>
            <person name="Alioto T."/>
            <person name="Gomez Garrido J."/>
        </authorList>
    </citation>
    <scope>NUCLEOTIDE SEQUENCE</scope>
    <source>
        <strain evidence="4">A484AB</strain>
    </source>
</reference>